<evidence type="ECO:0000313" key="2">
    <source>
        <dbReference type="Proteomes" id="UP000300142"/>
    </source>
</evidence>
<reference evidence="2" key="1">
    <citation type="submission" date="2019-02" db="EMBL/GenBank/DDBJ databases">
        <title>Draft genome sequence of Sphaerospermopsis reniformis NIES-1949.</title>
        <authorList>
            <person name="Yamaguchi H."/>
            <person name="Suzuki S."/>
            <person name="Kawachi M."/>
        </authorList>
    </citation>
    <scope>NUCLEOTIDE SEQUENCE [LARGE SCALE GENOMIC DNA]</scope>
    <source>
        <strain evidence="2">NIES-1949</strain>
    </source>
</reference>
<protein>
    <submittedName>
        <fullName evidence="1">FdxN element excision controlling factor protein</fullName>
    </submittedName>
</protein>
<sequence>MDTLDKYRQIIQKILTEYSQLPYAYGELERQLIIGQNANHYLLLTLGWENNQRVL</sequence>
<proteinExistence type="predicted"/>
<dbReference type="Pfam" id="PF08869">
    <property type="entry name" value="XisI"/>
    <property type="match status" value="1"/>
</dbReference>
<evidence type="ECO:0000313" key="1">
    <source>
        <dbReference type="EMBL" id="GCL35663.1"/>
    </source>
</evidence>
<dbReference type="AlphaFoldDB" id="A0A479ZVW9"/>
<dbReference type="InterPro" id="IPR035943">
    <property type="entry name" value="XisI-like_sf"/>
</dbReference>
<keyword evidence="2" id="KW-1185">Reference proteome</keyword>
<dbReference type="InterPro" id="IPR014968">
    <property type="entry name" value="XisI"/>
</dbReference>
<dbReference type="EMBL" id="BJCE01000015">
    <property type="protein sequence ID" value="GCL35663.1"/>
    <property type="molecule type" value="Genomic_DNA"/>
</dbReference>
<dbReference type="SUPFAM" id="SSF143847">
    <property type="entry name" value="XisI-like"/>
    <property type="match status" value="1"/>
</dbReference>
<dbReference type="Proteomes" id="UP000300142">
    <property type="component" value="Unassembled WGS sequence"/>
</dbReference>
<accession>A0A479ZVW9</accession>
<organism evidence="1 2">
    <name type="scientific">Sphaerospermopsis reniformis</name>
    <dbReference type="NCBI Taxonomy" id="531300"/>
    <lineage>
        <taxon>Bacteria</taxon>
        <taxon>Bacillati</taxon>
        <taxon>Cyanobacteriota</taxon>
        <taxon>Cyanophyceae</taxon>
        <taxon>Nostocales</taxon>
        <taxon>Aphanizomenonaceae</taxon>
        <taxon>Sphaerospermopsis</taxon>
    </lineage>
</organism>
<dbReference type="Gene3D" id="3.30.310.110">
    <property type="entry name" value="XisI-like"/>
    <property type="match status" value="1"/>
</dbReference>
<gene>
    <name evidence="1" type="ORF">SR1949_07600</name>
</gene>
<comment type="caution">
    <text evidence="1">The sequence shown here is derived from an EMBL/GenBank/DDBJ whole genome shotgun (WGS) entry which is preliminary data.</text>
</comment>
<name>A0A479ZVW9_9CYAN</name>
<dbReference type="RefSeq" id="WP_236103981.1">
    <property type="nucleotide sequence ID" value="NZ_BJCE01000015.1"/>
</dbReference>